<dbReference type="EMBL" id="QNRE01000007">
    <property type="protein sequence ID" value="RBO89548.1"/>
    <property type="molecule type" value="Genomic_DNA"/>
</dbReference>
<dbReference type="InterPro" id="IPR053141">
    <property type="entry name" value="Mycobact_SerProt_Inhib_Rv3364c"/>
</dbReference>
<name>A0A366DJW9_9NOCA</name>
<organism evidence="2 3">
    <name type="scientific">Nocardia puris</name>
    <dbReference type="NCBI Taxonomy" id="208602"/>
    <lineage>
        <taxon>Bacteria</taxon>
        <taxon>Bacillati</taxon>
        <taxon>Actinomycetota</taxon>
        <taxon>Actinomycetes</taxon>
        <taxon>Mycobacteriales</taxon>
        <taxon>Nocardiaceae</taxon>
        <taxon>Nocardia</taxon>
    </lineage>
</organism>
<evidence type="ECO:0000259" key="1">
    <source>
        <dbReference type="SMART" id="SM00960"/>
    </source>
</evidence>
<dbReference type="STRING" id="1210090.GCA_001613185_01930"/>
<reference evidence="2 3" key="1">
    <citation type="submission" date="2018-06" db="EMBL/GenBank/DDBJ databases">
        <title>Genomic Encyclopedia of Type Strains, Phase IV (KMG-IV): sequencing the most valuable type-strain genomes for metagenomic binning, comparative biology and taxonomic classification.</title>
        <authorList>
            <person name="Goeker M."/>
        </authorList>
    </citation>
    <scope>NUCLEOTIDE SEQUENCE [LARGE SCALE GENOMIC DNA]</scope>
    <source>
        <strain evidence="2 3">DSM 44599</strain>
    </source>
</reference>
<comment type="caution">
    <text evidence="2">The sequence shown here is derived from an EMBL/GenBank/DDBJ whole genome shotgun (WGS) entry which is preliminary data.</text>
</comment>
<dbReference type="SUPFAM" id="SSF103196">
    <property type="entry name" value="Roadblock/LC7 domain"/>
    <property type="match status" value="1"/>
</dbReference>
<dbReference type="PANTHER" id="PTHR36222:SF1">
    <property type="entry name" value="SERINE PROTEASE INHIBITOR RV3364C"/>
    <property type="match status" value="1"/>
</dbReference>
<gene>
    <name evidence="2" type="ORF">DFR74_107226</name>
</gene>
<dbReference type="Pfam" id="PF03259">
    <property type="entry name" value="Robl_LC7"/>
    <property type="match status" value="1"/>
</dbReference>
<evidence type="ECO:0000313" key="2">
    <source>
        <dbReference type="EMBL" id="RBO89548.1"/>
    </source>
</evidence>
<protein>
    <recommendedName>
        <fullName evidence="1">Roadblock/LAMTOR2 domain-containing protein</fullName>
    </recommendedName>
</protein>
<sequence>MTTDLRPTADPHTFNWMLANFVRDTDGVRDTVAVSSDGLLIAMSDGLDRAGADRLAAIVSGLSGLARSASRSYAFDGLKLIMIEMRRGFLLVSALGDGSCLGVIADGGCDVGLVGYEMAVLADRAGALLDPALISRLRESLRR</sequence>
<dbReference type="AlphaFoldDB" id="A0A366DJW9"/>
<dbReference type="Gene3D" id="3.30.450.30">
    <property type="entry name" value="Dynein light chain 2a, cytoplasmic"/>
    <property type="match status" value="1"/>
</dbReference>
<dbReference type="InterPro" id="IPR004942">
    <property type="entry name" value="Roadblock/LAMTOR2_dom"/>
</dbReference>
<dbReference type="SMART" id="SM00960">
    <property type="entry name" value="Robl_LC7"/>
    <property type="match status" value="1"/>
</dbReference>
<dbReference type="Proteomes" id="UP000252586">
    <property type="component" value="Unassembled WGS sequence"/>
</dbReference>
<accession>A0A366DJW9</accession>
<evidence type="ECO:0000313" key="3">
    <source>
        <dbReference type="Proteomes" id="UP000252586"/>
    </source>
</evidence>
<keyword evidence="3" id="KW-1185">Reference proteome</keyword>
<proteinExistence type="predicted"/>
<dbReference type="PANTHER" id="PTHR36222">
    <property type="entry name" value="SERINE PROTEASE INHIBITOR RV3364C"/>
    <property type="match status" value="1"/>
</dbReference>
<feature type="domain" description="Roadblock/LAMTOR2" evidence="1">
    <location>
        <begin position="15"/>
        <end position="105"/>
    </location>
</feature>